<feature type="region of interest" description="Disordered" evidence="1">
    <location>
        <begin position="251"/>
        <end position="277"/>
    </location>
</feature>
<sequence length="301" mass="32835">MKVNHGAIVFGNKLHCAAKAAADKEKTVPLDSFVQELRIKQIESQAGKYTRELSAYNQRKFPGIDQSALEVFFLSGLNPDAQVWFACNIFRKTRKPLQMVLILPTIFPTEVQKLRNLLDQVMSKNVSKFSSSENLSFLAACDAQTSSAPSPTLSAGNGDTMSARPAFNTTQQICKYAGDMVIPASAISSYGEAFHVPDIIESTVGLLSSAEVTCHQPPLVDSCEDIVENVPIQNEGNAGDKQALMAINSRSMKQHHQTEKVEGESSHPSRIATSEPNNATKNVVSGAINSEIMSSFRHMFQ</sequence>
<feature type="compositionally biased region" description="Polar residues" evidence="1">
    <location>
        <begin position="268"/>
        <end position="277"/>
    </location>
</feature>
<gene>
    <name evidence="2" type="ORF">F3Y22_tig00111741pilonHSYRG00047</name>
</gene>
<reference evidence="2" key="1">
    <citation type="submission" date="2019-09" db="EMBL/GenBank/DDBJ databases">
        <title>Draft genome information of white flower Hibiscus syriacus.</title>
        <authorList>
            <person name="Kim Y.-M."/>
        </authorList>
    </citation>
    <scope>NUCLEOTIDE SEQUENCE [LARGE SCALE GENOMIC DNA]</scope>
    <source>
        <strain evidence="2">YM2019G1</strain>
    </source>
</reference>
<name>A0A6A2XFU5_HIBSY</name>
<dbReference type="Proteomes" id="UP000436088">
    <property type="component" value="Unassembled WGS sequence"/>
</dbReference>
<evidence type="ECO:0000256" key="1">
    <source>
        <dbReference type="SAM" id="MobiDB-lite"/>
    </source>
</evidence>
<evidence type="ECO:0000313" key="3">
    <source>
        <dbReference type="Proteomes" id="UP000436088"/>
    </source>
</evidence>
<organism evidence="2 3">
    <name type="scientific">Hibiscus syriacus</name>
    <name type="common">Rose of Sharon</name>
    <dbReference type="NCBI Taxonomy" id="106335"/>
    <lineage>
        <taxon>Eukaryota</taxon>
        <taxon>Viridiplantae</taxon>
        <taxon>Streptophyta</taxon>
        <taxon>Embryophyta</taxon>
        <taxon>Tracheophyta</taxon>
        <taxon>Spermatophyta</taxon>
        <taxon>Magnoliopsida</taxon>
        <taxon>eudicotyledons</taxon>
        <taxon>Gunneridae</taxon>
        <taxon>Pentapetalae</taxon>
        <taxon>rosids</taxon>
        <taxon>malvids</taxon>
        <taxon>Malvales</taxon>
        <taxon>Malvaceae</taxon>
        <taxon>Malvoideae</taxon>
        <taxon>Hibiscus</taxon>
    </lineage>
</organism>
<dbReference type="PANTHER" id="PTHR34057">
    <property type="entry name" value="ELONGATION FACTOR"/>
    <property type="match status" value="1"/>
</dbReference>
<dbReference type="AlphaFoldDB" id="A0A6A2XFU5"/>
<dbReference type="PANTHER" id="PTHR34057:SF1">
    <property type="entry name" value="ELONGATION FACTOR"/>
    <property type="match status" value="1"/>
</dbReference>
<proteinExistence type="predicted"/>
<dbReference type="EMBL" id="VEPZ02001415">
    <property type="protein sequence ID" value="KAE8674633.1"/>
    <property type="molecule type" value="Genomic_DNA"/>
</dbReference>
<accession>A0A6A2XFU5</accession>
<protein>
    <submittedName>
        <fullName evidence="2">C2 domain-containing protein / GRAM domain-containing protein isoform 1</fullName>
    </submittedName>
</protein>
<keyword evidence="3" id="KW-1185">Reference proteome</keyword>
<feature type="compositionally biased region" description="Basic and acidic residues" evidence="1">
    <location>
        <begin position="256"/>
        <end position="267"/>
    </location>
</feature>
<evidence type="ECO:0000313" key="2">
    <source>
        <dbReference type="EMBL" id="KAE8674633.1"/>
    </source>
</evidence>
<comment type="caution">
    <text evidence="2">The sequence shown here is derived from an EMBL/GenBank/DDBJ whole genome shotgun (WGS) entry which is preliminary data.</text>
</comment>